<gene>
    <name evidence="1" type="ORF">WJ68_05005</name>
</gene>
<reference evidence="1 2" key="1">
    <citation type="submission" date="2015-11" db="EMBL/GenBank/DDBJ databases">
        <title>Expanding the genomic diversity of Burkholderia species for the development of highly accurate diagnostics.</title>
        <authorList>
            <person name="Sahl J."/>
            <person name="Keim P."/>
            <person name="Wagner D."/>
        </authorList>
    </citation>
    <scope>NUCLEOTIDE SEQUENCE [LARGE SCALE GENOMIC DNA]</scope>
    <source>
        <strain evidence="1 2">MSMB1585WGS</strain>
    </source>
</reference>
<sequence>MLDHGTIARESIGEVLFARRRGAKLVLQRLGRDRAPPVTAFDERRKGQHEIRSTVLRHFSRKRSLHDGQLIRQHAVWHLLPTA</sequence>
<name>A0ABD4E804_9BURK</name>
<evidence type="ECO:0000313" key="1">
    <source>
        <dbReference type="EMBL" id="KVN88881.1"/>
    </source>
</evidence>
<accession>A0ABD4E804</accession>
<proteinExistence type="predicted"/>
<comment type="caution">
    <text evidence="1">The sequence shown here is derived from an EMBL/GenBank/DDBJ whole genome shotgun (WGS) entry which is preliminary data.</text>
</comment>
<evidence type="ECO:0000313" key="2">
    <source>
        <dbReference type="Proteomes" id="UP000057910"/>
    </source>
</evidence>
<organism evidence="1 2">
    <name type="scientific">Burkholderia ubonensis</name>
    <dbReference type="NCBI Taxonomy" id="101571"/>
    <lineage>
        <taxon>Bacteria</taxon>
        <taxon>Pseudomonadati</taxon>
        <taxon>Pseudomonadota</taxon>
        <taxon>Betaproteobacteria</taxon>
        <taxon>Burkholderiales</taxon>
        <taxon>Burkholderiaceae</taxon>
        <taxon>Burkholderia</taxon>
        <taxon>Burkholderia cepacia complex</taxon>
    </lineage>
</organism>
<protein>
    <submittedName>
        <fullName evidence="1">Uncharacterized protein</fullName>
    </submittedName>
</protein>
<dbReference type="EMBL" id="LPAD01000034">
    <property type="protein sequence ID" value="KVN88881.1"/>
    <property type="molecule type" value="Genomic_DNA"/>
</dbReference>
<dbReference type="AlphaFoldDB" id="A0ABD4E804"/>
<dbReference type="Proteomes" id="UP000057910">
    <property type="component" value="Unassembled WGS sequence"/>
</dbReference>